<keyword evidence="2" id="KW-0472">Membrane</keyword>
<evidence type="ECO:0000256" key="2">
    <source>
        <dbReference type="SAM" id="Phobius"/>
    </source>
</evidence>
<keyword evidence="1" id="KW-0175">Coiled coil</keyword>
<evidence type="ECO:0000259" key="3">
    <source>
        <dbReference type="Pfam" id="PF14257"/>
    </source>
</evidence>
<dbReference type="InterPro" id="IPR025645">
    <property type="entry name" value="DUF4349"/>
</dbReference>
<dbReference type="Proteomes" id="UP001500736">
    <property type="component" value="Unassembled WGS sequence"/>
</dbReference>
<accession>A0ABN1JUY2</accession>
<organism evidence="4 5">
    <name type="scientific">Gaetbulibacter jejuensis</name>
    <dbReference type="NCBI Taxonomy" id="584607"/>
    <lineage>
        <taxon>Bacteria</taxon>
        <taxon>Pseudomonadati</taxon>
        <taxon>Bacteroidota</taxon>
        <taxon>Flavobacteriia</taxon>
        <taxon>Flavobacteriales</taxon>
        <taxon>Flavobacteriaceae</taxon>
        <taxon>Gaetbulibacter</taxon>
    </lineage>
</organism>
<dbReference type="RefSeq" id="WP_343798610.1">
    <property type="nucleotide sequence ID" value="NZ_BAAAGF010000004.1"/>
</dbReference>
<dbReference type="Pfam" id="PF14257">
    <property type="entry name" value="DUF4349"/>
    <property type="match status" value="1"/>
</dbReference>
<feature type="coiled-coil region" evidence="1">
    <location>
        <begin position="173"/>
        <end position="207"/>
    </location>
</feature>
<comment type="caution">
    <text evidence="4">The sequence shown here is derived from an EMBL/GenBank/DDBJ whole genome shotgun (WGS) entry which is preliminary data.</text>
</comment>
<evidence type="ECO:0000313" key="4">
    <source>
        <dbReference type="EMBL" id="GAA0747160.1"/>
    </source>
</evidence>
<dbReference type="PROSITE" id="PS51257">
    <property type="entry name" value="PROKAR_LIPOPROTEIN"/>
    <property type="match status" value="1"/>
</dbReference>
<reference evidence="4 5" key="1">
    <citation type="journal article" date="2019" name="Int. J. Syst. Evol. Microbiol.">
        <title>The Global Catalogue of Microorganisms (GCM) 10K type strain sequencing project: providing services to taxonomists for standard genome sequencing and annotation.</title>
        <authorList>
            <consortium name="The Broad Institute Genomics Platform"/>
            <consortium name="The Broad Institute Genome Sequencing Center for Infectious Disease"/>
            <person name="Wu L."/>
            <person name="Ma J."/>
        </authorList>
    </citation>
    <scope>NUCLEOTIDE SEQUENCE [LARGE SCALE GENOMIC DNA]</scope>
    <source>
        <strain evidence="4 5">JCM 15976</strain>
    </source>
</reference>
<gene>
    <name evidence="4" type="ORF">GCM10009431_24190</name>
</gene>
<evidence type="ECO:0000256" key="1">
    <source>
        <dbReference type="SAM" id="Coils"/>
    </source>
</evidence>
<protein>
    <recommendedName>
        <fullName evidence="3">DUF4349 domain-containing protein</fullName>
    </recommendedName>
</protein>
<evidence type="ECO:0000313" key="5">
    <source>
        <dbReference type="Proteomes" id="UP001500736"/>
    </source>
</evidence>
<feature type="transmembrane region" description="Helical" evidence="2">
    <location>
        <begin position="252"/>
        <end position="273"/>
    </location>
</feature>
<proteinExistence type="predicted"/>
<keyword evidence="2" id="KW-0812">Transmembrane</keyword>
<feature type="domain" description="DUF4349" evidence="3">
    <location>
        <begin position="64"/>
        <end position="270"/>
    </location>
</feature>
<keyword evidence="2" id="KW-1133">Transmembrane helix</keyword>
<sequence>MNANPLKSVFKIITISLFVMLLSACQNESYKENVSVADTAVSEEYEAVTSKTEPSTSTIPNNLKIIKSANARYKVKHVKAATKKIKQIALNFDAYISDLRFQNDLYRIENRFTVKVPQQHFDAMMDSISAIVEFVEYENITTQDVTEEYIDIETRLKTKLEVKQRYETILRQKAKTVEEILATEEKLRVIQEEIESEQGRLKYLTNKVAYSTIQIDLYETVDYKEEPTSYKKSFWSKTKEGLVFGWNFIETIVLGIIHIWPFIILGSLLFFMIKKRIKK</sequence>
<name>A0ABN1JUY2_9FLAO</name>
<keyword evidence="5" id="KW-1185">Reference proteome</keyword>
<dbReference type="EMBL" id="BAAAGF010000004">
    <property type="protein sequence ID" value="GAA0747160.1"/>
    <property type="molecule type" value="Genomic_DNA"/>
</dbReference>